<evidence type="ECO:0000313" key="2">
    <source>
        <dbReference type="EMBL" id="GFR87869.1"/>
    </source>
</evidence>
<feature type="chain" id="PRO_5043629649" evidence="1">
    <location>
        <begin position="21"/>
        <end position="208"/>
    </location>
</feature>
<feature type="signal peptide" evidence="1">
    <location>
        <begin position="1"/>
        <end position="20"/>
    </location>
</feature>
<dbReference type="Proteomes" id="UP000762676">
    <property type="component" value="Unassembled WGS sequence"/>
</dbReference>
<evidence type="ECO:0000313" key="3">
    <source>
        <dbReference type="Proteomes" id="UP000762676"/>
    </source>
</evidence>
<gene>
    <name evidence="2" type="ORF">ElyMa_002503900</name>
</gene>
<accession>A0AAV4GRC3</accession>
<dbReference type="AlphaFoldDB" id="A0AAV4GRC3"/>
<comment type="caution">
    <text evidence="2">The sequence shown here is derived from an EMBL/GenBank/DDBJ whole genome shotgun (WGS) entry which is preliminary data.</text>
</comment>
<dbReference type="EMBL" id="BMAT01005119">
    <property type="protein sequence ID" value="GFR87869.1"/>
    <property type="molecule type" value="Genomic_DNA"/>
</dbReference>
<proteinExistence type="predicted"/>
<sequence length="208" mass="22837">MRSLCFSAVCLTVLFGLSVSTPGLEFTLSRTKGNLPGTNSSCGVLLCKTFSHGHADDKQRTMTTMSLYKAVSQARQTNRDSGQSAGLRRLATVSSSKPNLEHVSNGMKITGSLKNGQAFLKVNLSRQADCLGEYSCEIQEVDSEGKEMRISSWLVQQSSEDNENEFLDGLTPSLFRTLFSLVQSPITSYHPLQPRVVCKFNQMGRLSI</sequence>
<reference evidence="2 3" key="1">
    <citation type="journal article" date="2021" name="Elife">
        <title>Chloroplast acquisition without the gene transfer in kleptoplastic sea slugs, Plakobranchus ocellatus.</title>
        <authorList>
            <person name="Maeda T."/>
            <person name="Takahashi S."/>
            <person name="Yoshida T."/>
            <person name="Shimamura S."/>
            <person name="Takaki Y."/>
            <person name="Nagai Y."/>
            <person name="Toyoda A."/>
            <person name="Suzuki Y."/>
            <person name="Arimoto A."/>
            <person name="Ishii H."/>
            <person name="Satoh N."/>
            <person name="Nishiyama T."/>
            <person name="Hasebe M."/>
            <person name="Maruyama T."/>
            <person name="Minagawa J."/>
            <person name="Obokata J."/>
            <person name="Shigenobu S."/>
        </authorList>
    </citation>
    <scope>NUCLEOTIDE SEQUENCE [LARGE SCALE GENOMIC DNA]</scope>
</reference>
<protein>
    <submittedName>
        <fullName evidence="2">Uncharacterized protein</fullName>
    </submittedName>
</protein>
<evidence type="ECO:0000256" key="1">
    <source>
        <dbReference type="SAM" id="SignalP"/>
    </source>
</evidence>
<keyword evidence="3" id="KW-1185">Reference proteome</keyword>
<organism evidence="2 3">
    <name type="scientific">Elysia marginata</name>
    <dbReference type="NCBI Taxonomy" id="1093978"/>
    <lineage>
        <taxon>Eukaryota</taxon>
        <taxon>Metazoa</taxon>
        <taxon>Spiralia</taxon>
        <taxon>Lophotrochozoa</taxon>
        <taxon>Mollusca</taxon>
        <taxon>Gastropoda</taxon>
        <taxon>Heterobranchia</taxon>
        <taxon>Euthyneura</taxon>
        <taxon>Panpulmonata</taxon>
        <taxon>Sacoglossa</taxon>
        <taxon>Placobranchoidea</taxon>
        <taxon>Plakobranchidae</taxon>
        <taxon>Elysia</taxon>
    </lineage>
</organism>
<keyword evidence="1" id="KW-0732">Signal</keyword>
<name>A0AAV4GRC3_9GAST</name>